<sequence>MALFLLWRAMWALSSSACQGFVFMESSRFRGTSVSARRVGEGPPHLEQVGLALREMMSKQEDEGRHRVRAALNEMVASTMVLRNATSRITRQIPVSRLGNNALRDIPAASAALATIALCSPNLPSPWDPLIASSYVESIFQLARLAQYALLRLDVRYSEPPAPPGNETYPELWRKILAATPDLAEFVEGWFVHPARGDEPERRARLDELSSSNIEELVSRNFFAKVADDLEDEEREAVVEMRRDLEAALGREFPCDDAAAVPISPQVDPIPTRQHPLLMYASVEFYRRVHRGRLAKAGFERRASEHLAFWIRRGSGAPIVFAHGIGVGLAPYRRFIDRLVAREPTRPVVLVELPSISTSLSAKPLAQGATLAAEVRDALEAEGFAECAFVAHSFGSTLAAFVAKYEPRLLASLVLVEPVCFLLNLAQSTRRVLYDRDTDPLVRVLATDPLNAVSLRRRFWWHEAILLAENLQSLTAPSTVFLSDNDLIVPSNRVREYLAPYCDDHQPRLDDDLAVREDRPPRRSRRRRFADAVRHRFYSRDDDDDDDDDQQPLPDDDAAAGVLQLRLPLTLERFENAGHGRWQYDRATIDRVVTAVLRAADGVDAPPTTALPMSTWAVGIA</sequence>
<gene>
    <name evidence="3" type="ORF">CTAYLR_005215</name>
</gene>
<feature type="signal peptide" evidence="1">
    <location>
        <begin position="1"/>
        <end position="20"/>
    </location>
</feature>
<evidence type="ECO:0000259" key="2">
    <source>
        <dbReference type="Pfam" id="PF00561"/>
    </source>
</evidence>
<dbReference type="Proteomes" id="UP001230188">
    <property type="component" value="Unassembled WGS sequence"/>
</dbReference>
<dbReference type="Pfam" id="PF00561">
    <property type="entry name" value="Abhydrolase_1"/>
    <property type="match status" value="1"/>
</dbReference>
<dbReference type="PANTHER" id="PTHR37471:SF1">
    <property type="entry name" value="AB HYDROLASE-1 DOMAIN-CONTAINING PROTEIN"/>
    <property type="match status" value="1"/>
</dbReference>
<keyword evidence="4" id="KW-1185">Reference proteome</keyword>
<dbReference type="SUPFAM" id="SSF53474">
    <property type="entry name" value="alpha/beta-Hydrolases"/>
    <property type="match status" value="1"/>
</dbReference>
<dbReference type="EMBL" id="JAQMWT010000421">
    <property type="protein sequence ID" value="KAJ8601568.1"/>
    <property type="molecule type" value="Genomic_DNA"/>
</dbReference>
<dbReference type="InterPro" id="IPR000073">
    <property type="entry name" value="AB_hydrolase_1"/>
</dbReference>
<evidence type="ECO:0000313" key="3">
    <source>
        <dbReference type="EMBL" id="KAJ8601568.1"/>
    </source>
</evidence>
<feature type="chain" id="PRO_5042105963" description="AB hydrolase-1 domain-containing protein" evidence="1">
    <location>
        <begin position="21"/>
        <end position="621"/>
    </location>
</feature>
<comment type="caution">
    <text evidence="3">The sequence shown here is derived from an EMBL/GenBank/DDBJ whole genome shotgun (WGS) entry which is preliminary data.</text>
</comment>
<name>A0AAD7UD66_9STRA</name>
<protein>
    <recommendedName>
        <fullName evidence="2">AB hydrolase-1 domain-containing protein</fullName>
    </recommendedName>
</protein>
<keyword evidence="1" id="KW-0732">Signal</keyword>
<feature type="domain" description="AB hydrolase-1" evidence="2">
    <location>
        <begin position="318"/>
        <end position="446"/>
    </location>
</feature>
<dbReference type="PANTHER" id="PTHR37471">
    <property type="entry name" value="UNNAMED PRODUCT"/>
    <property type="match status" value="1"/>
</dbReference>
<organism evidence="3 4">
    <name type="scientific">Chrysophaeum taylorii</name>
    <dbReference type="NCBI Taxonomy" id="2483200"/>
    <lineage>
        <taxon>Eukaryota</taxon>
        <taxon>Sar</taxon>
        <taxon>Stramenopiles</taxon>
        <taxon>Ochrophyta</taxon>
        <taxon>Pelagophyceae</taxon>
        <taxon>Pelagomonadales</taxon>
        <taxon>Pelagomonadaceae</taxon>
        <taxon>Chrysophaeum</taxon>
    </lineage>
</organism>
<dbReference type="InterPro" id="IPR029058">
    <property type="entry name" value="AB_hydrolase_fold"/>
</dbReference>
<reference evidence="3" key="1">
    <citation type="submission" date="2023-01" db="EMBL/GenBank/DDBJ databases">
        <title>Metagenome sequencing of chrysophaentin producing Chrysophaeum taylorii.</title>
        <authorList>
            <person name="Davison J."/>
            <person name="Bewley C."/>
        </authorList>
    </citation>
    <scope>NUCLEOTIDE SEQUENCE</scope>
    <source>
        <strain evidence="3">NIES-1699</strain>
    </source>
</reference>
<evidence type="ECO:0000256" key="1">
    <source>
        <dbReference type="SAM" id="SignalP"/>
    </source>
</evidence>
<dbReference type="AlphaFoldDB" id="A0AAD7UD66"/>
<evidence type="ECO:0000313" key="4">
    <source>
        <dbReference type="Proteomes" id="UP001230188"/>
    </source>
</evidence>
<dbReference type="Gene3D" id="3.40.50.1820">
    <property type="entry name" value="alpha/beta hydrolase"/>
    <property type="match status" value="1"/>
</dbReference>
<proteinExistence type="predicted"/>
<accession>A0AAD7UD66</accession>